<dbReference type="STRING" id="481448.Minf_0591"/>
<evidence type="ECO:0000313" key="1">
    <source>
        <dbReference type="EMBL" id="ACD82649.1"/>
    </source>
</evidence>
<dbReference type="EMBL" id="CP000975">
    <property type="protein sequence ID" value="ACD82649.1"/>
    <property type="molecule type" value="Genomic_DNA"/>
</dbReference>
<reference evidence="1 2" key="1">
    <citation type="journal article" date="2008" name="Biol. Direct">
        <title>Complete genome sequence of the extremely acidophilic methanotroph isolate V4, Methylacidiphilum infernorum, a representative of the bacterial phylum Verrucomicrobia.</title>
        <authorList>
            <person name="Hou S."/>
            <person name="Makarova K.S."/>
            <person name="Saw J.H."/>
            <person name="Senin P."/>
            <person name="Ly B.V."/>
            <person name="Zhou Z."/>
            <person name="Ren Y."/>
            <person name="Wang J."/>
            <person name="Galperin M.Y."/>
            <person name="Omelchenko M.V."/>
            <person name="Wolf Y.I."/>
            <person name="Yutin N."/>
            <person name="Koonin E.V."/>
            <person name="Stott M.B."/>
            <person name="Mountain B.W."/>
            <person name="Crowe M.A."/>
            <person name="Smirnova A.V."/>
            <person name="Dunfield P.F."/>
            <person name="Feng L."/>
            <person name="Wang L."/>
            <person name="Alam M."/>
        </authorList>
    </citation>
    <scope>NUCLEOTIDE SEQUENCE [LARGE SCALE GENOMIC DNA]</scope>
    <source>
        <strain evidence="2">Isolate V4</strain>
    </source>
</reference>
<dbReference type="HOGENOM" id="CLU_3397381_0_0_0"/>
<sequence length="31" mass="3682">MSPPQKESRRKKAFMADEKKRAFFCQVKIPV</sequence>
<dbReference type="AlphaFoldDB" id="B3DZY8"/>
<gene>
    <name evidence="1" type="ordered locus">Minf_0591</name>
</gene>
<name>B3DZY8_METI4</name>
<accession>B3DZY8</accession>
<dbReference type="Proteomes" id="UP000009149">
    <property type="component" value="Chromosome"/>
</dbReference>
<organism evidence="1 2">
    <name type="scientific">Methylacidiphilum infernorum (isolate V4)</name>
    <name type="common">Methylokorus infernorum (strain V4)</name>
    <dbReference type="NCBI Taxonomy" id="481448"/>
    <lineage>
        <taxon>Bacteria</taxon>
        <taxon>Pseudomonadati</taxon>
        <taxon>Verrucomicrobiota</taxon>
        <taxon>Methylacidiphilae</taxon>
        <taxon>Methylacidiphilales</taxon>
        <taxon>Methylacidiphilaceae</taxon>
        <taxon>Methylacidiphilum (ex Ratnadevi et al. 2023)</taxon>
    </lineage>
</organism>
<dbReference type="KEGG" id="min:Minf_0591"/>
<proteinExistence type="predicted"/>
<evidence type="ECO:0000313" key="2">
    <source>
        <dbReference type="Proteomes" id="UP000009149"/>
    </source>
</evidence>
<protein>
    <submittedName>
        <fullName evidence="1">Uncharacterized protein</fullName>
    </submittedName>
</protein>